<keyword evidence="3" id="KW-1185">Reference proteome</keyword>
<gene>
    <name evidence="2" type="ORF">JCM21531_785</name>
</gene>
<evidence type="ECO:0000313" key="2">
    <source>
        <dbReference type="EMBL" id="GAE87420.1"/>
    </source>
</evidence>
<dbReference type="GO" id="GO:0044183">
    <property type="term" value="F:protein folding chaperone"/>
    <property type="evidence" value="ECO:0007669"/>
    <property type="project" value="TreeGrafter"/>
</dbReference>
<accession>W4V1U7</accession>
<dbReference type="PANTHER" id="PTHR30560">
    <property type="entry name" value="TRIGGER FACTOR CHAPERONE AND PEPTIDYL-PROLYL CIS/TRANS ISOMERASE"/>
    <property type="match status" value="1"/>
</dbReference>
<feature type="domain" description="Trigger factor ribosome-binding bacterial" evidence="1">
    <location>
        <begin position="1"/>
        <end position="144"/>
    </location>
</feature>
<dbReference type="PANTHER" id="PTHR30560:SF3">
    <property type="entry name" value="TRIGGER FACTOR-LIKE PROTEIN TIG, CHLOROPLASTIC"/>
    <property type="match status" value="1"/>
</dbReference>
<reference evidence="2" key="1">
    <citation type="journal article" date="2014" name="Genome Announc.">
        <title>Draft Genome Sequence of Clostridium straminisolvens Strain JCM 21531T, Isolated from a Cellulose-Degrading Bacterial Community.</title>
        <authorList>
            <person name="Yuki M."/>
            <person name="Oshima K."/>
            <person name="Suda W."/>
            <person name="Sakamoto M."/>
            <person name="Kitamura K."/>
            <person name="Iida T."/>
            <person name="Hattori M."/>
            <person name="Ohkuma M."/>
        </authorList>
    </citation>
    <scope>NUCLEOTIDE SEQUENCE [LARGE SCALE GENOMIC DNA]</scope>
    <source>
        <strain evidence="2">JCM 21531</strain>
    </source>
</reference>
<dbReference type="InterPro" id="IPR005215">
    <property type="entry name" value="Trig_fac"/>
</dbReference>
<dbReference type="GO" id="GO:0051301">
    <property type="term" value="P:cell division"/>
    <property type="evidence" value="ECO:0007669"/>
    <property type="project" value="UniProtKB-KW"/>
</dbReference>
<dbReference type="GO" id="GO:0043335">
    <property type="term" value="P:protein unfolding"/>
    <property type="evidence" value="ECO:0007669"/>
    <property type="project" value="TreeGrafter"/>
</dbReference>
<dbReference type="GO" id="GO:0051083">
    <property type="term" value="P:'de novo' cotranslational protein folding"/>
    <property type="evidence" value="ECO:0007669"/>
    <property type="project" value="TreeGrafter"/>
</dbReference>
<dbReference type="GO" id="GO:0043022">
    <property type="term" value="F:ribosome binding"/>
    <property type="evidence" value="ECO:0007669"/>
    <property type="project" value="TreeGrafter"/>
</dbReference>
<dbReference type="Gene3D" id="1.10.3120.10">
    <property type="entry name" value="Trigger factor, C-terminal domain"/>
    <property type="match status" value="1"/>
</dbReference>
<keyword evidence="2" id="KW-0132">Cell division</keyword>
<dbReference type="SUPFAM" id="SSF102735">
    <property type="entry name" value="Trigger factor ribosome-binding domain"/>
    <property type="match status" value="1"/>
</dbReference>
<dbReference type="GO" id="GO:0015031">
    <property type="term" value="P:protein transport"/>
    <property type="evidence" value="ECO:0007669"/>
    <property type="project" value="InterPro"/>
</dbReference>
<comment type="caution">
    <text evidence="2">The sequence shown here is derived from an EMBL/GenBank/DDBJ whole genome shotgun (WGS) entry which is preliminary data.</text>
</comment>
<proteinExistence type="predicted"/>
<dbReference type="Proteomes" id="UP000019109">
    <property type="component" value="Unassembled WGS sequence"/>
</dbReference>
<evidence type="ECO:0000313" key="3">
    <source>
        <dbReference type="Proteomes" id="UP000019109"/>
    </source>
</evidence>
<dbReference type="InterPro" id="IPR008881">
    <property type="entry name" value="Trigger_fac_ribosome-bd_bac"/>
</dbReference>
<dbReference type="InterPro" id="IPR036611">
    <property type="entry name" value="Trigger_fac_ribosome-bd_sf"/>
</dbReference>
<sequence>MVVKVEKKDKNIVELEIEVEAAKFEEAVQKSYEKNCKKFAVPGFRKGKAPRNIIERYYGKEVFYEDAINIVCADAYDKAIEENDIYPVDRPSISIKKMGEGENLVFTASVTVKPEVELGEYKGIEVDKVEVNITDEDVEKELKAVAEKNARIMSVEDRGIQKGDIADIDFEGFIDGELLKEEKPADILWKSVREHLLTDLRIS</sequence>
<dbReference type="InterPro" id="IPR037041">
    <property type="entry name" value="Trigger_fac_C_sf"/>
</dbReference>
<evidence type="ECO:0000259" key="1">
    <source>
        <dbReference type="Pfam" id="PF05697"/>
    </source>
</evidence>
<protein>
    <submittedName>
        <fullName evidence="2">Cell division trigger factor</fullName>
    </submittedName>
</protein>
<organism evidence="2 3">
    <name type="scientific">Acetivibrio straminisolvens JCM 21531</name>
    <dbReference type="NCBI Taxonomy" id="1294263"/>
    <lineage>
        <taxon>Bacteria</taxon>
        <taxon>Bacillati</taxon>
        <taxon>Bacillota</taxon>
        <taxon>Clostridia</taxon>
        <taxon>Eubacteriales</taxon>
        <taxon>Oscillospiraceae</taxon>
        <taxon>Acetivibrio</taxon>
    </lineage>
</organism>
<dbReference type="EMBL" id="BAVR01000006">
    <property type="protein sequence ID" value="GAE87420.1"/>
    <property type="molecule type" value="Genomic_DNA"/>
</dbReference>
<dbReference type="NCBIfam" id="TIGR00115">
    <property type="entry name" value="tig"/>
    <property type="match status" value="1"/>
</dbReference>
<name>W4V1U7_9FIRM</name>
<dbReference type="AlphaFoldDB" id="W4V1U7"/>
<dbReference type="Gene3D" id="3.30.70.1050">
    <property type="entry name" value="Trigger factor ribosome-binding domain"/>
    <property type="match status" value="1"/>
</dbReference>
<dbReference type="Pfam" id="PF05697">
    <property type="entry name" value="Trigger_N"/>
    <property type="match status" value="1"/>
</dbReference>
<dbReference type="GO" id="GO:0003755">
    <property type="term" value="F:peptidyl-prolyl cis-trans isomerase activity"/>
    <property type="evidence" value="ECO:0007669"/>
    <property type="project" value="TreeGrafter"/>
</dbReference>
<keyword evidence="2" id="KW-0131">Cell cycle</keyword>
<dbReference type="STRING" id="1294263.JCM21531_785"/>